<dbReference type="Gene3D" id="3.90.1140.10">
    <property type="entry name" value="Cyclic phosphodiesterase"/>
    <property type="match status" value="1"/>
</dbReference>
<dbReference type="InterPro" id="IPR009097">
    <property type="entry name" value="Cyclic_Pdiesterase"/>
</dbReference>
<organism evidence="1 2">
    <name type="scientific">Pseudochelatococcus contaminans</name>
    <dbReference type="NCBI Taxonomy" id="1538103"/>
    <lineage>
        <taxon>Bacteria</taxon>
        <taxon>Pseudomonadati</taxon>
        <taxon>Pseudomonadota</taxon>
        <taxon>Alphaproteobacteria</taxon>
        <taxon>Hyphomicrobiales</taxon>
        <taxon>Chelatococcaceae</taxon>
        <taxon>Pseudochelatococcus</taxon>
    </lineage>
</organism>
<reference evidence="1 2" key="1">
    <citation type="submission" date="2020-08" db="EMBL/GenBank/DDBJ databases">
        <title>Genomic Encyclopedia of Type Strains, Phase IV (KMG-IV): sequencing the most valuable type-strain genomes for metagenomic binning, comparative biology and taxonomic classification.</title>
        <authorList>
            <person name="Goeker M."/>
        </authorList>
    </citation>
    <scope>NUCLEOTIDE SEQUENCE [LARGE SCALE GENOMIC DNA]</scope>
    <source>
        <strain evidence="1 2">DSM 28760</strain>
    </source>
</reference>
<comment type="caution">
    <text evidence="1">The sequence shown here is derived from an EMBL/GenBank/DDBJ whole genome shotgun (WGS) entry which is preliminary data.</text>
</comment>
<keyword evidence="2" id="KW-1185">Reference proteome</keyword>
<dbReference type="PIRSF" id="PIRSF033328">
    <property type="entry name" value="Phest_Mll4975"/>
    <property type="match status" value="1"/>
</dbReference>
<dbReference type="InterPro" id="IPR009389">
    <property type="entry name" value="DUF1045"/>
</dbReference>
<evidence type="ECO:0000313" key="1">
    <source>
        <dbReference type="EMBL" id="MBB3809319.1"/>
    </source>
</evidence>
<dbReference type="SUPFAM" id="SSF55144">
    <property type="entry name" value="LigT-like"/>
    <property type="match status" value="1"/>
</dbReference>
<dbReference type="Proteomes" id="UP000537592">
    <property type="component" value="Unassembled WGS sequence"/>
</dbReference>
<gene>
    <name evidence="1" type="ORF">FHS81_001401</name>
</gene>
<name>A0A7W5Z3X8_9HYPH</name>
<protein>
    <submittedName>
        <fullName evidence="1">Putative phosphonate metabolism protein</fullName>
    </submittedName>
</protein>
<dbReference type="AlphaFoldDB" id="A0A7W5Z3X8"/>
<evidence type="ECO:0000313" key="2">
    <source>
        <dbReference type="Proteomes" id="UP000537592"/>
    </source>
</evidence>
<sequence>MSKQPARYAIYFAPDPDSALWRFGSAVLGYDGVTGEDVPDIVPEGFEIPDWRLLTADPRAYGFHATIKAPFRLAQDQTEEDLVGALQAFADSRTPFVLPKLEVAIVGAREGEGAFVALVEPKPSPALAELEAAALEAFEPFRAPLTDKEFARRLPETLTTRQRDYLNRYGYPFVLEDFRFHLTLTGRVQEDEVEAVHASLEALYKQHVGNESVRVDALAVYHQEKGAGRFRVLARAPFRG</sequence>
<dbReference type="RefSeq" id="WP_183751362.1">
    <property type="nucleotide sequence ID" value="NZ_JACICC010000003.1"/>
</dbReference>
<proteinExistence type="predicted"/>
<dbReference type="Pfam" id="PF06299">
    <property type="entry name" value="DUF1045"/>
    <property type="match status" value="1"/>
</dbReference>
<accession>A0A7W5Z3X8</accession>
<dbReference type="EMBL" id="JACICC010000003">
    <property type="protein sequence ID" value="MBB3809319.1"/>
    <property type="molecule type" value="Genomic_DNA"/>
</dbReference>